<evidence type="ECO:0000256" key="5">
    <source>
        <dbReference type="ARBA" id="ARBA00022553"/>
    </source>
</evidence>
<keyword evidence="9 15" id="KW-0067">ATP-binding</keyword>
<dbReference type="Pfam" id="PF12156">
    <property type="entry name" value="ATPase-cat_bd"/>
    <property type="match status" value="1"/>
</dbReference>
<organism evidence="17 18">
    <name type="scientific">Shewanella aestuarii</name>
    <dbReference type="NCBI Taxonomy" id="1028752"/>
    <lineage>
        <taxon>Bacteria</taxon>
        <taxon>Pseudomonadati</taxon>
        <taxon>Pseudomonadota</taxon>
        <taxon>Gammaproteobacteria</taxon>
        <taxon>Alteromonadales</taxon>
        <taxon>Shewanellaceae</taxon>
        <taxon>Shewanella</taxon>
    </lineage>
</organism>
<dbReference type="InterPro" id="IPR001757">
    <property type="entry name" value="P_typ_ATPase"/>
</dbReference>
<feature type="transmembrane region" description="Helical" evidence="15">
    <location>
        <begin position="271"/>
        <end position="289"/>
    </location>
</feature>
<evidence type="ECO:0000256" key="14">
    <source>
        <dbReference type="ARBA" id="ARBA00023136"/>
    </source>
</evidence>
<evidence type="ECO:0000256" key="9">
    <source>
        <dbReference type="ARBA" id="ARBA00022840"/>
    </source>
</evidence>
<feature type="transmembrane region" description="Helical" evidence="15">
    <location>
        <begin position="423"/>
        <end position="445"/>
    </location>
</feature>
<dbReference type="NCBIfam" id="TIGR01525">
    <property type="entry name" value="ATPase-IB_hvy"/>
    <property type="match status" value="1"/>
</dbReference>
<dbReference type="InterPro" id="IPR008250">
    <property type="entry name" value="ATPase_P-typ_transduc_dom_A_sf"/>
</dbReference>
<dbReference type="SFLD" id="SFLDS00003">
    <property type="entry name" value="Haloacid_Dehalogenase"/>
    <property type="match status" value="1"/>
</dbReference>
<feature type="transmembrane region" description="Helical" evidence="15">
    <location>
        <begin position="210"/>
        <end position="231"/>
    </location>
</feature>
<keyword evidence="11" id="KW-1278">Translocase</keyword>
<comment type="caution">
    <text evidence="17">The sequence shown here is derived from an EMBL/GenBank/DDBJ whole genome shotgun (WGS) entry which is preliminary data.</text>
</comment>
<evidence type="ECO:0000256" key="7">
    <source>
        <dbReference type="ARBA" id="ARBA00022723"/>
    </source>
</evidence>
<reference evidence="17 18" key="1">
    <citation type="submission" date="2022-01" db="EMBL/GenBank/DDBJ databases">
        <title>Whole genome-based taxonomy of the Shewanellaceae.</title>
        <authorList>
            <person name="Martin-Rodriguez A.J."/>
        </authorList>
    </citation>
    <scope>NUCLEOTIDE SEQUENCE [LARGE SCALE GENOMIC DNA]</scope>
    <source>
        <strain evidence="17 18">JCM 17801</strain>
    </source>
</reference>
<keyword evidence="4 15" id="KW-1003">Cell membrane</keyword>
<dbReference type="Pfam" id="PF00122">
    <property type="entry name" value="E1-E2_ATPase"/>
    <property type="match status" value="1"/>
</dbReference>
<dbReference type="PROSITE" id="PS00154">
    <property type="entry name" value="ATPASE_E1_E2"/>
    <property type="match status" value="1"/>
</dbReference>
<protein>
    <submittedName>
        <fullName evidence="17">Cadmium-translocating P-type ATPase</fullName>
    </submittedName>
</protein>
<dbReference type="PANTHER" id="PTHR43520:SF5">
    <property type="entry name" value="CATION-TRANSPORTING P-TYPE ATPASE-RELATED"/>
    <property type="match status" value="1"/>
</dbReference>
<dbReference type="Gene3D" id="3.40.50.1000">
    <property type="entry name" value="HAD superfamily/HAD-like"/>
    <property type="match status" value="1"/>
</dbReference>
<comment type="subcellular location">
    <subcellularLocation>
        <location evidence="1">Cell membrane</location>
        <topology evidence="1">Multi-pass membrane protein</topology>
    </subcellularLocation>
</comment>
<dbReference type="InterPro" id="IPR027256">
    <property type="entry name" value="P-typ_ATPase_IB"/>
</dbReference>
<feature type="transmembrane region" description="Helical" evidence="15">
    <location>
        <begin position="751"/>
        <end position="767"/>
    </location>
</feature>
<keyword evidence="13" id="KW-0406">Ion transport</keyword>
<evidence type="ECO:0000256" key="13">
    <source>
        <dbReference type="ARBA" id="ARBA00023065"/>
    </source>
</evidence>
<dbReference type="PROSITE" id="PS01047">
    <property type="entry name" value="HMA_1"/>
    <property type="match status" value="1"/>
</dbReference>
<evidence type="ECO:0000256" key="8">
    <source>
        <dbReference type="ARBA" id="ARBA00022741"/>
    </source>
</evidence>
<comment type="similarity">
    <text evidence="2 15">Belongs to the cation transport ATPase (P-type) (TC 3.A.3) family. Type IB subfamily.</text>
</comment>
<dbReference type="SUPFAM" id="SSF55008">
    <property type="entry name" value="HMA, heavy metal-associated domain"/>
    <property type="match status" value="1"/>
</dbReference>
<dbReference type="PROSITE" id="PS50846">
    <property type="entry name" value="HMA_2"/>
    <property type="match status" value="1"/>
</dbReference>
<dbReference type="SUPFAM" id="SSF81653">
    <property type="entry name" value="Calcium ATPase, transduction domain A"/>
    <property type="match status" value="1"/>
</dbReference>
<evidence type="ECO:0000259" key="16">
    <source>
        <dbReference type="PROSITE" id="PS50846"/>
    </source>
</evidence>
<evidence type="ECO:0000256" key="11">
    <source>
        <dbReference type="ARBA" id="ARBA00022967"/>
    </source>
</evidence>
<dbReference type="NCBIfam" id="TIGR01512">
    <property type="entry name" value="ATPase-IB2_Cd"/>
    <property type="match status" value="1"/>
</dbReference>
<keyword evidence="10" id="KW-0460">Magnesium</keyword>
<dbReference type="NCBIfam" id="TIGR01494">
    <property type="entry name" value="ATPase_P-type"/>
    <property type="match status" value="1"/>
</dbReference>
<evidence type="ECO:0000313" key="18">
    <source>
        <dbReference type="Proteomes" id="UP001203212"/>
    </source>
</evidence>
<accession>A0ABT0KXS7</accession>
<dbReference type="InterPro" id="IPR036163">
    <property type="entry name" value="HMA_dom_sf"/>
</dbReference>
<keyword evidence="12 15" id="KW-1133">Transmembrane helix</keyword>
<dbReference type="SUPFAM" id="SSF81665">
    <property type="entry name" value="Calcium ATPase, transmembrane domain M"/>
    <property type="match status" value="1"/>
</dbReference>
<evidence type="ECO:0000256" key="12">
    <source>
        <dbReference type="ARBA" id="ARBA00022989"/>
    </source>
</evidence>
<dbReference type="CDD" id="cd02079">
    <property type="entry name" value="P-type_ATPase_HM"/>
    <property type="match status" value="1"/>
</dbReference>
<keyword evidence="8 15" id="KW-0547">Nucleotide-binding</keyword>
<dbReference type="Gene3D" id="3.30.70.100">
    <property type="match status" value="1"/>
</dbReference>
<evidence type="ECO:0000256" key="6">
    <source>
        <dbReference type="ARBA" id="ARBA00022692"/>
    </source>
</evidence>
<dbReference type="InterPro" id="IPR023299">
    <property type="entry name" value="ATPase_P-typ_cyto_dom_N"/>
</dbReference>
<dbReference type="InterPro" id="IPR023298">
    <property type="entry name" value="ATPase_P-typ_TM_dom_sf"/>
</dbReference>
<dbReference type="CDD" id="cd00371">
    <property type="entry name" value="HMA"/>
    <property type="match status" value="1"/>
</dbReference>
<evidence type="ECO:0000256" key="1">
    <source>
        <dbReference type="ARBA" id="ARBA00004651"/>
    </source>
</evidence>
<dbReference type="InterPro" id="IPR006121">
    <property type="entry name" value="HMA_dom"/>
</dbReference>
<dbReference type="PANTHER" id="PTHR43520">
    <property type="entry name" value="ATP7, ISOFORM B"/>
    <property type="match status" value="1"/>
</dbReference>
<keyword evidence="5" id="KW-0597">Phosphoprotein</keyword>
<proteinExistence type="inferred from homology"/>
<dbReference type="InterPro" id="IPR023214">
    <property type="entry name" value="HAD_sf"/>
</dbReference>
<feature type="transmembrane region" description="Helical" evidence="15">
    <location>
        <begin position="243"/>
        <end position="265"/>
    </location>
</feature>
<dbReference type="Pfam" id="PF00403">
    <property type="entry name" value="HMA"/>
    <property type="match status" value="1"/>
</dbReference>
<dbReference type="Gene3D" id="3.40.1110.10">
    <property type="entry name" value="Calcium-transporting ATPase, cytoplasmic domain N"/>
    <property type="match status" value="1"/>
</dbReference>
<dbReference type="SFLD" id="SFLDF00027">
    <property type="entry name" value="p-type_atpase"/>
    <property type="match status" value="1"/>
</dbReference>
<dbReference type="Pfam" id="PF00702">
    <property type="entry name" value="Hydrolase"/>
    <property type="match status" value="1"/>
</dbReference>
<dbReference type="Proteomes" id="UP001203212">
    <property type="component" value="Unassembled WGS sequence"/>
</dbReference>
<dbReference type="RefSeq" id="WP_188839738.1">
    <property type="nucleotide sequence ID" value="NZ_BMOT01000001.1"/>
</dbReference>
<feature type="transmembrane region" description="Helical" evidence="15">
    <location>
        <begin position="773"/>
        <end position="794"/>
    </location>
</feature>
<evidence type="ECO:0000256" key="10">
    <source>
        <dbReference type="ARBA" id="ARBA00022842"/>
    </source>
</evidence>
<dbReference type="PROSITE" id="PS01229">
    <property type="entry name" value="COF_2"/>
    <property type="match status" value="1"/>
</dbReference>
<dbReference type="PRINTS" id="PR00119">
    <property type="entry name" value="CATATPASE"/>
</dbReference>
<name>A0ABT0KXS7_9GAMM</name>
<evidence type="ECO:0000313" key="17">
    <source>
        <dbReference type="EMBL" id="MCL1116050.1"/>
    </source>
</evidence>
<dbReference type="InterPro" id="IPR044492">
    <property type="entry name" value="P_typ_ATPase_HD_dom"/>
</dbReference>
<dbReference type="SFLD" id="SFLDG00002">
    <property type="entry name" value="C1.7:_P-type_atpase_like"/>
    <property type="match status" value="1"/>
</dbReference>
<gene>
    <name evidence="17" type="primary">cadA</name>
    <name evidence="17" type="ORF">L2689_02170</name>
</gene>
<evidence type="ECO:0000256" key="2">
    <source>
        <dbReference type="ARBA" id="ARBA00006024"/>
    </source>
</evidence>
<keyword evidence="6 15" id="KW-0812">Transmembrane</keyword>
<evidence type="ECO:0000256" key="15">
    <source>
        <dbReference type="RuleBase" id="RU362081"/>
    </source>
</evidence>
<dbReference type="PRINTS" id="PR00943">
    <property type="entry name" value="CUATPASE"/>
</dbReference>
<feature type="transmembrane region" description="Helical" evidence="15">
    <location>
        <begin position="174"/>
        <end position="198"/>
    </location>
</feature>
<dbReference type="InterPro" id="IPR036412">
    <property type="entry name" value="HAD-like_sf"/>
</dbReference>
<dbReference type="InterPro" id="IPR059000">
    <property type="entry name" value="ATPase_P-type_domA"/>
</dbReference>
<keyword evidence="18" id="KW-1185">Reference proteome</keyword>
<feature type="transmembrane region" description="Helical" evidence="15">
    <location>
        <begin position="451"/>
        <end position="481"/>
    </location>
</feature>
<dbReference type="EMBL" id="JAKILK010000001">
    <property type="protein sequence ID" value="MCL1116050.1"/>
    <property type="molecule type" value="Genomic_DNA"/>
</dbReference>
<dbReference type="SUPFAM" id="SSF56784">
    <property type="entry name" value="HAD-like"/>
    <property type="match status" value="1"/>
</dbReference>
<dbReference type="InterPro" id="IPR021993">
    <property type="entry name" value="ATPase-cat-bd"/>
</dbReference>
<evidence type="ECO:0000256" key="4">
    <source>
        <dbReference type="ARBA" id="ARBA00022475"/>
    </source>
</evidence>
<keyword evidence="7 15" id="KW-0479">Metal-binding</keyword>
<dbReference type="Gene3D" id="2.70.150.10">
    <property type="entry name" value="Calcium-transporting ATPase, cytoplasmic transduction domain A"/>
    <property type="match status" value="1"/>
</dbReference>
<evidence type="ECO:0000256" key="3">
    <source>
        <dbReference type="ARBA" id="ARBA00022448"/>
    </source>
</evidence>
<sequence>MTTCFHCNEPVLTGDKFSTNINGQAQVMCCPGCQAVSQAIIDSGLSNYYRYRSEPGNKQSALIPDALNQFSAYDLPEVQQDLVHRQGELDSISLTIDGITCAACAWLIEHKVKTLKGVTQIGVNSTTQRAMVTWQTDTIALSTILKQISDIGYQAAPYQVDDQEKLSKAEGRKFLLRLGLAGFATMQVMMFAFALYSGYFTDLDVELRDYFRWVSMIFAAPVVFYSAQPFYFSAIRSLLSGKLNMDLSVSIAIAGAYIASCIATINGTGEVYFESVSMFTFFLLLGRYFEQQAKQKASVSSSNLHKLIPVTAHIMQDGKAVEIAAKKLKVDDIILVRPGDIVAADGEIISGLSSVNESMLTGEQMPVTKHIGQKVFAGTINIDQPIEVLVSALGQDQLVAEIIRLQEFASNNKPNIALLADRLARYFSATILTIATLTYVIWLQISPEDAFWITLSVLVATCPCALALATPTAVTCATAIFTKLGIITRKSGVFEKLPQINHVVFDKTGTLTCGQLSLGSVQLFADIDQDTALSLVANLEQGSLHPIAQVFTPFCNNNLLITDINHLVGKGVEGIYQQQVIKLGSLAYCLPSTEHLHIDAHSQHQHVYLSIADKLIASFELNDLIRPDSEDVIKTLNAQSIAVSMATGDSSGHVKFLADRLNIIDVHSGMSPESKLDFINQLQQTKQVAMFGDGINDAPVLAGANISIAMGSGSAIAKNSADLILLGDHLSRFNDAITVAKCTNKIIKQNLAWAFGYNVIILPLAVTGHVVPYIAAIGMSLSSIIVVSNSLRLLRLKL</sequence>
<dbReference type="InterPro" id="IPR017969">
    <property type="entry name" value="Heavy-metal-associated_CS"/>
</dbReference>
<keyword evidence="3" id="KW-0813">Transport</keyword>
<keyword evidence="14 15" id="KW-0472">Membrane</keyword>
<feature type="domain" description="HMA" evidence="16">
    <location>
        <begin position="90"/>
        <end position="156"/>
    </location>
</feature>
<dbReference type="NCBIfam" id="TIGR01511">
    <property type="entry name" value="ATPase-IB1_Cu"/>
    <property type="match status" value="1"/>
</dbReference>
<dbReference type="InterPro" id="IPR018303">
    <property type="entry name" value="ATPase_P-typ_P_site"/>
</dbReference>